<comment type="caution">
    <text evidence="2">Lacks conserved residue(s) required for the propagation of feature annotation.</text>
</comment>
<dbReference type="Gene3D" id="3.90.650.10">
    <property type="entry name" value="PurM-like C-terminal domain"/>
    <property type="match status" value="1"/>
</dbReference>
<dbReference type="InterPro" id="IPR036676">
    <property type="entry name" value="PurM-like_C_sf"/>
</dbReference>
<evidence type="ECO:0000313" key="5">
    <source>
        <dbReference type="EMBL" id="EIL90164.1"/>
    </source>
</evidence>
<keyword evidence="6" id="KW-1185">Reference proteome</keyword>
<organism evidence="5 6">
    <name type="scientific">Rhodanobacter spathiphylli B39</name>
    <dbReference type="NCBI Taxonomy" id="1163407"/>
    <lineage>
        <taxon>Bacteria</taxon>
        <taxon>Pseudomonadati</taxon>
        <taxon>Pseudomonadota</taxon>
        <taxon>Gammaproteobacteria</taxon>
        <taxon>Lysobacterales</taxon>
        <taxon>Rhodanobacteraceae</taxon>
        <taxon>Rhodanobacter</taxon>
    </lineage>
</organism>
<dbReference type="eggNOG" id="COG0611">
    <property type="taxonomic scope" value="Bacteria"/>
</dbReference>
<comment type="catalytic activity">
    <reaction evidence="2">
        <text>thiamine phosphate + ATP = thiamine diphosphate + ADP</text>
        <dbReference type="Rhea" id="RHEA:15913"/>
        <dbReference type="ChEBI" id="CHEBI:30616"/>
        <dbReference type="ChEBI" id="CHEBI:37575"/>
        <dbReference type="ChEBI" id="CHEBI:58937"/>
        <dbReference type="ChEBI" id="CHEBI:456216"/>
        <dbReference type="EC" id="2.7.4.16"/>
    </reaction>
</comment>
<dbReference type="OrthoDB" id="9802811at2"/>
<keyword evidence="2 5" id="KW-0418">Kinase</keyword>
<dbReference type="InterPro" id="IPR006283">
    <property type="entry name" value="ThiL-like"/>
</dbReference>
<dbReference type="AlphaFoldDB" id="I4VSH3"/>
<dbReference type="InterPro" id="IPR010918">
    <property type="entry name" value="PurM-like_C_dom"/>
</dbReference>
<feature type="binding site" evidence="2">
    <location>
        <position position="119"/>
    </location>
    <ligand>
        <name>Mg(2+)</name>
        <dbReference type="ChEBI" id="CHEBI:18420"/>
        <label>1</label>
    </ligand>
</feature>
<comment type="pathway">
    <text evidence="2">Cofactor biosynthesis; thiamine diphosphate biosynthesis; thiamine diphosphate from thiamine phosphate: step 1/1.</text>
</comment>
<feature type="domain" description="PurM-like C-terminal" evidence="4">
    <location>
        <begin position="147"/>
        <end position="303"/>
    </location>
</feature>
<dbReference type="GO" id="GO:0005524">
    <property type="term" value="F:ATP binding"/>
    <property type="evidence" value="ECO:0007669"/>
    <property type="project" value="UniProtKB-UniRule"/>
</dbReference>
<dbReference type="GO" id="GO:0000287">
    <property type="term" value="F:magnesium ion binding"/>
    <property type="evidence" value="ECO:0007669"/>
    <property type="project" value="UniProtKB-UniRule"/>
</dbReference>
<dbReference type="PANTHER" id="PTHR30270:SF0">
    <property type="entry name" value="THIAMINE-MONOPHOSPHATE KINASE"/>
    <property type="match status" value="1"/>
</dbReference>
<reference evidence="5 6" key="1">
    <citation type="journal article" date="2012" name="J. Bacteriol.">
        <title>Genome sequences for six rhodanobacter strains, isolated from soils and the terrestrial subsurface, with variable denitrification capabilities.</title>
        <authorList>
            <person name="Kostka J.E."/>
            <person name="Green S.J."/>
            <person name="Rishishwar L."/>
            <person name="Prakash O."/>
            <person name="Katz L.S."/>
            <person name="Marino-Ramirez L."/>
            <person name="Jordan I.K."/>
            <person name="Munk C."/>
            <person name="Ivanova N."/>
            <person name="Mikhailova N."/>
            <person name="Watson D.B."/>
            <person name="Brown S.D."/>
            <person name="Palumbo A.V."/>
            <person name="Brooks S.C."/>
        </authorList>
    </citation>
    <scope>NUCLEOTIDE SEQUENCE [LARGE SCALE GENOMIC DNA]</scope>
    <source>
        <strain evidence="5 6">B39</strain>
    </source>
</reference>
<dbReference type="SUPFAM" id="SSF56042">
    <property type="entry name" value="PurM C-terminal domain-like"/>
    <property type="match status" value="1"/>
</dbReference>
<comment type="similarity">
    <text evidence="2">Belongs to the thiamine-monophosphate kinase family.</text>
</comment>
<evidence type="ECO:0000256" key="1">
    <source>
        <dbReference type="ARBA" id="ARBA00022977"/>
    </source>
</evidence>
<comment type="miscellaneous">
    <text evidence="2">Reaction mechanism of ThiL seems to utilize a direct, inline transfer of the gamma-phosphate of ATP to TMP rather than a phosphorylated enzyme intermediate.</text>
</comment>
<comment type="function">
    <text evidence="2">Catalyzes the ATP-dependent phosphorylation of thiamine-monophosphate (TMP) to form thiamine-pyrophosphate (TPP), the active form of vitamin B1.</text>
</comment>
<keyword evidence="2" id="KW-0479">Metal-binding</keyword>
<dbReference type="STRING" id="1163407.UU7_16000"/>
<feature type="binding site" evidence="2">
    <location>
        <position position="72"/>
    </location>
    <ligand>
        <name>Mg(2+)</name>
        <dbReference type="ChEBI" id="CHEBI:18420"/>
        <label>4</label>
    </ligand>
</feature>
<evidence type="ECO:0000259" key="4">
    <source>
        <dbReference type="Pfam" id="PF02769"/>
    </source>
</evidence>
<dbReference type="Gene3D" id="3.30.1330.10">
    <property type="entry name" value="PurM-like, N-terminal domain"/>
    <property type="match status" value="1"/>
</dbReference>
<accession>I4VSH3</accession>
<feature type="binding site" evidence="2">
    <location>
        <position position="143"/>
    </location>
    <ligand>
        <name>ATP</name>
        <dbReference type="ChEBI" id="CHEBI:30616"/>
    </ligand>
</feature>
<dbReference type="EC" id="2.7.4.16" evidence="2"/>
<feature type="binding site" evidence="2">
    <location>
        <position position="72"/>
    </location>
    <ligand>
        <name>Mg(2+)</name>
        <dbReference type="ChEBI" id="CHEBI:18420"/>
        <label>2</label>
    </ligand>
</feature>
<feature type="binding site" evidence="2">
    <location>
        <position position="72"/>
    </location>
    <ligand>
        <name>Mg(2+)</name>
        <dbReference type="ChEBI" id="CHEBI:18420"/>
        <label>3</label>
    </ligand>
</feature>
<feature type="binding site" evidence="2">
    <location>
        <position position="27"/>
    </location>
    <ligand>
        <name>Mg(2+)</name>
        <dbReference type="ChEBI" id="CHEBI:18420"/>
        <label>3</label>
    </ligand>
</feature>
<dbReference type="GO" id="GO:0009228">
    <property type="term" value="P:thiamine biosynthetic process"/>
    <property type="evidence" value="ECO:0007669"/>
    <property type="project" value="UniProtKB-KW"/>
</dbReference>
<dbReference type="PATRIC" id="fig|1163407.3.peg.3220"/>
<dbReference type="SUPFAM" id="SSF55326">
    <property type="entry name" value="PurM N-terminal domain-like"/>
    <property type="match status" value="1"/>
</dbReference>
<sequence>MEFRLIERIRELTAQARDDVQLGIGDDAALLLPPVGQHLAVALDTLVEGVHFPRGTAAADIGWKALAVNLSDLAAMGASPAWALLGLTLPRADADFVEGFAEGFSKLARPHRLALVGGDTTRGPLAISVTVHGFVPPGKALTRGGARVGDAVLVTGTLGDAAAGLQALQQPLSDDDTRAGLRAFLIERLNRPTPRLSAGVALRGQASACVDVSDGLVADLGHICSSSGVAAEIDAALLPRSPALMALYDEAAALQCALIGGDDYELCFTVPAARVADVQADLSRLGCGATRIGRIVEGAGVRVRGLDGEWMNTDRPGWEHFA</sequence>
<feature type="binding site" evidence="2">
    <location>
        <position position="262"/>
    </location>
    <ligand>
        <name>substrate</name>
    </ligand>
</feature>
<dbReference type="EMBL" id="AJXT01000050">
    <property type="protein sequence ID" value="EIL90164.1"/>
    <property type="molecule type" value="Genomic_DNA"/>
</dbReference>
<dbReference type="CDD" id="cd02194">
    <property type="entry name" value="ThiL"/>
    <property type="match status" value="1"/>
</dbReference>
<dbReference type="InterPro" id="IPR036921">
    <property type="entry name" value="PurM-like_N_sf"/>
</dbReference>
<feature type="binding site" evidence="2">
    <location>
        <position position="27"/>
    </location>
    <ligand>
        <name>Mg(2+)</name>
        <dbReference type="ChEBI" id="CHEBI:18420"/>
        <label>4</label>
    </ligand>
</feature>
<gene>
    <name evidence="2" type="primary">thiL</name>
    <name evidence="5" type="ORF">UU7_16000</name>
</gene>
<dbReference type="Proteomes" id="UP000003226">
    <property type="component" value="Unassembled WGS sequence"/>
</dbReference>
<feature type="binding site" evidence="2">
    <location>
        <position position="214"/>
    </location>
    <ligand>
        <name>Mg(2+)</name>
        <dbReference type="ChEBI" id="CHEBI:18420"/>
        <label>5</label>
    </ligand>
</feature>
<dbReference type="GO" id="GO:0009229">
    <property type="term" value="P:thiamine diphosphate biosynthetic process"/>
    <property type="evidence" value="ECO:0007669"/>
    <property type="project" value="UniProtKB-UniRule"/>
</dbReference>
<feature type="binding site" evidence="2">
    <location>
        <position position="44"/>
    </location>
    <ligand>
        <name>Mg(2+)</name>
        <dbReference type="ChEBI" id="CHEBI:18420"/>
        <label>2</label>
    </ligand>
</feature>
<dbReference type="Pfam" id="PF02769">
    <property type="entry name" value="AIRS_C"/>
    <property type="match status" value="1"/>
</dbReference>
<dbReference type="InterPro" id="IPR016188">
    <property type="entry name" value="PurM-like_N"/>
</dbReference>
<feature type="binding site" evidence="2">
    <location>
        <position position="51"/>
    </location>
    <ligand>
        <name>substrate</name>
    </ligand>
</feature>
<feature type="binding site" evidence="2">
    <location>
        <begin position="118"/>
        <end position="119"/>
    </location>
    <ligand>
        <name>ATP</name>
        <dbReference type="ChEBI" id="CHEBI:30616"/>
    </ligand>
</feature>
<dbReference type="HAMAP" id="MF_02128">
    <property type="entry name" value="TMP_kinase"/>
    <property type="match status" value="1"/>
</dbReference>
<keyword evidence="2" id="KW-0460">Magnesium</keyword>
<comment type="caution">
    <text evidence="5">The sequence shown here is derived from an EMBL/GenBank/DDBJ whole genome shotgun (WGS) entry which is preliminary data.</text>
</comment>
<dbReference type="GO" id="GO:0009030">
    <property type="term" value="F:thiamine-phosphate kinase activity"/>
    <property type="evidence" value="ECO:0007669"/>
    <property type="project" value="UniProtKB-UniRule"/>
</dbReference>
<evidence type="ECO:0000259" key="3">
    <source>
        <dbReference type="Pfam" id="PF00586"/>
    </source>
</evidence>
<dbReference type="NCBIfam" id="TIGR01379">
    <property type="entry name" value="thiL"/>
    <property type="match status" value="1"/>
</dbReference>
<dbReference type="Pfam" id="PF00586">
    <property type="entry name" value="AIRS"/>
    <property type="match status" value="1"/>
</dbReference>
<evidence type="ECO:0000256" key="2">
    <source>
        <dbReference type="HAMAP-Rule" id="MF_02128"/>
    </source>
</evidence>
<feature type="domain" description="PurM-like N-terminal" evidence="3">
    <location>
        <begin position="25"/>
        <end position="135"/>
    </location>
</feature>
<dbReference type="UniPathway" id="UPA00060">
    <property type="reaction ID" value="UER00142"/>
</dbReference>
<dbReference type="PANTHER" id="PTHR30270">
    <property type="entry name" value="THIAMINE-MONOPHOSPHATE KINASE"/>
    <property type="match status" value="1"/>
</dbReference>
<evidence type="ECO:0000313" key="6">
    <source>
        <dbReference type="Proteomes" id="UP000003226"/>
    </source>
</evidence>
<dbReference type="RefSeq" id="WP_007810111.1">
    <property type="nucleotide sequence ID" value="NZ_AJXT01000050.1"/>
</dbReference>
<keyword evidence="2" id="KW-0808">Transferase</keyword>
<keyword evidence="1 2" id="KW-0784">Thiamine biosynthesis</keyword>
<protein>
    <recommendedName>
        <fullName evidence="2">Thiamine-monophosphate kinase</fullName>
        <shortName evidence="2">TMP kinase</shortName>
        <shortName evidence="2">Thiamine-phosphate kinase</shortName>
        <ecNumber evidence="2">2.7.4.16</ecNumber>
    </recommendedName>
</protein>
<proteinExistence type="inferred from homology"/>
<feature type="binding site" evidence="2">
    <location>
        <position position="213"/>
    </location>
    <ligand>
        <name>ATP</name>
        <dbReference type="ChEBI" id="CHEBI:30616"/>
    </ligand>
</feature>
<keyword evidence="2" id="KW-0547">Nucleotide-binding</keyword>
<name>I4VSH3_9GAMM</name>
<dbReference type="PIRSF" id="PIRSF005303">
    <property type="entry name" value="Thiam_monoph_kin"/>
    <property type="match status" value="1"/>
</dbReference>
<feature type="binding site" evidence="2">
    <location>
        <position position="44"/>
    </location>
    <ligand>
        <name>Mg(2+)</name>
        <dbReference type="ChEBI" id="CHEBI:18420"/>
        <label>1</label>
    </ligand>
</feature>
<feature type="binding site" evidence="2">
    <location>
        <position position="211"/>
    </location>
    <ligand>
        <name>Mg(2+)</name>
        <dbReference type="ChEBI" id="CHEBI:18420"/>
        <label>3</label>
    </ligand>
</feature>
<keyword evidence="2" id="KW-0067">ATP-binding</keyword>
<feature type="binding site" evidence="2">
    <location>
        <position position="318"/>
    </location>
    <ligand>
        <name>substrate</name>
    </ligand>
</feature>